<dbReference type="STRING" id="576137.A0A1L7XLY3"/>
<evidence type="ECO:0000313" key="16">
    <source>
        <dbReference type="Proteomes" id="UP000184330"/>
    </source>
</evidence>
<evidence type="ECO:0000256" key="6">
    <source>
        <dbReference type="ARBA" id="ARBA00022777"/>
    </source>
</evidence>
<name>A0A1L7XLY3_9HELO</name>
<dbReference type="Gene3D" id="1.10.510.10">
    <property type="entry name" value="Transferase(Phosphotransferase) domain 1"/>
    <property type="match status" value="1"/>
</dbReference>
<evidence type="ECO:0000256" key="9">
    <source>
        <dbReference type="ARBA" id="ARBA00030237"/>
    </source>
</evidence>
<evidence type="ECO:0000256" key="5">
    <source>
        <dbReference type="ARBA" id="ARBA00022741"/>
    </source>
</evidence>
<dbReference type="GO" id="GO:0034045">
    <property type="term" value="C:phagophore assembly site membrane"/>
    <property type="evidence" value="ECO:0007669"/>
    <property type="project" value="UniProtKB-SubCell"/>
</dbReference>
<feature type="domain" description="Protein kinase" evidence="14">
    <location>
        <begin position="73"/>
        <end position="374"/>
    </location>
</feature>
<dbReference type="InterPro" id="IPR011009">
    <property type="entry name" value="Kinase-like_dom_sf"/>
</dbReference>
<reference evidence="15 16" key="1">
    <citation type="submission" date="2016-03" db="EMBL/GenBank/DDBJ databases">
        <authorList>
            <person name="Ploux O."/>
        </authorList>
    </citation>
    <scope>NUCLEOTIDE SEQUENCE [LARGE SCALE GENOMIC DNA]</scope>
    <source>
        <strain evidence="15 16">UAMH 11012</strain>
    </source>
</reference>
<dbReference type="InterPro" id="IPR036770">
    <property type="entry name" value="Ankyrin_rpt-contain_sf"/>
</dbReference>
<keyword evidence="5" id="KW-0547">Nucleotide-binding</keyword>
<dbReference type="OrthoDB" id="3253298at2759"/>
<keyword evidence="13" id="KW-0472">Membrane</keyword>
<organism evidence="15 16">
    <name type="scientific">Phialocephala subalpina</name>
    <dbReference type="NCBI Taxonomy" id="576137"/>
    <lineage>
        <taxon>Eukaryota</taxon>
        <taxon>Fungi</taxon>
        <taxon>Dikarya</taxon>
        <taxon>Ascomycota</taxon>
        <taxon>Pezizomycotina</taxon>
        <taxon>Leotiomycetes</taxon>
        <taxon>Helotiales</taxon>
        <taxon>Mollisiaceae</taxon>
        <taxon>Phialocephala</taxon>
        <taxon>Phialocephala fortinii species complex</taxon>
    </lineage>
</organism>
<feature type="repeat" description="ANK" evidence="12">
    <location>
        <begin position="1206"/>
        <end position="1239"/>
    </location>
</feature>
<dbReference type="SMART" id="SM00220">
    <property type="entry name" value="S_TKc"/>
    <property type="match status" value="1"/>
</dbReference>
<dbReference type="GO" id="GO:0010506">
    <property type="term" value="P:regulation of autophagy"/>
    <property type="evidence" value="ECO:0007669"/>
    <property type="project" value="InterPro"/>
</dbReference>
<keyword evidence="13" id="KW-0812">Transmembrane</keyword>
<keyword evidence="7" id="KW-0067">ATP-binding</keyword>
<feature type="transmembrane region" description="Helical" evidence="13">
    <location>
        <begin position="290"/>
        <end position="308"/>
    </location>
</feature>
<sequence>MSYYDDISYASNRTGEYSTENATAHESGHTVRDDADRVEPFDLLSLLSVVTTCDAQDYASEVLLSIYLGPWRMFVPITPYRGAFFSVTLVTRQDLFRRTAVGLDSRHPISKMVALKTPILDENLHSLRNSRLFRSIAKEYQILKSESLRNHENIVTLFGCCWQTIDIHTGLPVPSLILEGTVLGDLEQFSTTRELTLRKRLGICIDIASGLQAIHALGIVHGDLKPQNILIFHSQTREYIAKIADFGSSIFLVETSLPARPPTGTPLFSAPECSENAATLNREELFKTDIFSLGIVLMALIYGMYILGEMKTILSPTLVSLKKSGSFEKWIIELSSQELRDAVNQTHPESIEHDDEWEIDTRWSDNSVLEDESLWAMSLFLLKGTLAAISVERVGSVEDVLSVLRTMLRLHLRRLFEKRGSSRHNSSSKSPSPEWWARMSSVLRMSKSRMRKLTGAQIETSDRLNQQEIEAIALSCLIGPESGNPLRESQFIRKHNTNKRAYQSVGHRSHTSLTPKLGGILTAWIQQKLIKWTELKPTSMDKTIFKVSRHSQLLGMLPYNVKELLEAQLQQEAMSKSNTATHRADAAYEYANMVFRSAELNLSTPRVANALDLLAQSANNGHLEAQATVGSLHDALGYSVPVRREVEIEWLFAGSLRGSMTAQTRLKKLDAEKYKEAIVLIGSSYGGLSPEVSGLLHDQNLLNALSDDPSQFPVGYIHYLASIGDLELLIKSPRLPKEMYNLRNILGETPLVVACRAGHAKVATFLLQCGSDPSISTNQGVCPLHFLSAFDEQSIPTMATLLLQYGAVLEQPSRNAKIYMGQFDSRFGSVNGTPLLWAVAARNASATEALVEHGADPFKTTTEQIRAFDEDDRWEPSPIQWAALWHQHQLLKILLSGAKRPQDRIALQQRLNTTFFRCHDAYQSALYAALDCNPTFRFHELLLHGINYERAALKCVRLLVKYGADPNILSRDWNNQSDNPMAAACQGGSLLLIKYLWQYNNGSLRPTPKIWLDCVTGAIFSHNRSVFDFLFEHREDIASDYAADKAAVGKILVITEDQYFALASLKLVLKPPCAHRSTELVELFEAAIWAGHFEAAKRLFQEGGLSLTSRIDGNTFLGNLILMSSSYPNIDRKISFFLSVPPKTDELFWNVSYLAGSGLTALEAVVCTQNHGSCMNAGVFNIILEHFNDPKYLNSQVKGKTGWKYTGYSVLHLAVEHNNPDAVWILLDKAGIDPNLLNSRGESPTDLCIVRNQTLSKRLDREFPARAPSIHREKETNIMVLNNLLSAGGRISNFYAIIRRSSENTFDVIHRISGRITSLHLYDKIETSGLAISKPSRSLVLQIPIGGLIPFVDTISRSYIRLPIDLDRLIFSIRREYSSAD</sequence>
<dbReference type="GO" id="GO:0000045">
    <property type="term" value="P:autophagosome assembly"/>
    <property type="evidence" value="ECO:0007669"/>
    <property type="project" value="TreeGrafter"/>
</dbReference>
<keyword evidence="12" id="KW-0040">ANK repeat</keyword>
<dbReference type="Proteomes" id="UP000184330">
    <property type="component" value="Unassembled WGS sequence"/>
</dbReference>
<comment type="catalytic activity">
    <reaction evidence="10">
        <text>L-threonyl-[protein] + ATP = O-phospho-L-threonyl-[protein] + ADP + H(+)</text>
        <dbReference type="Rhea" id="RHEA:46608"/>
        <dbReference type="Rhea" id="RHEA-COMP:11060"/>
        <dbReference type="Rhea" id="RHEA-COMP:11605"/>
        <dbReference type="ChEBI" id="CHEBI:15378"/>
        <dbReference type="ChEBI" id="CHEBI:30013"/>
        <dbReference type="ChEBI" id="CHEBI:30616"/>
        <dbReference type="ChEBI" id="CHEBI:61977"/>
        <dbReference type="ChEBI" id="CHEBI:456216"/>
        <dbReference type="EC" id="2.7.11.1"/>
    </reaction>
</comment>
<dbReference type="InterPro" id="IPR002110">
    <property type="entry name" value="Ankyrin_rpt"/>
</dbReference>
<keyword evidence="13" id="KW-1133">Transmembrane helix</keyword>
<dbReference type="Gene3D" id="1.25.40.20">
    <property type="entry name" value="Ankyrin repeat-containing domain"/>
    <property type="match status" value="3"/>
</dbReference>
<protein>
    <recommendedName>
        <fullName evidence="2">non-specific serine/threonine protein kinase</fullName>
        <ecNumber evidence="2">2.7.11.1</ecNumber>
    </recommendedName>
    <alternativeName>
        <fullName evidence="9">Autophagy-related protein 1</fullName>
    </alternativeName>
</protein>
<evidence type="ECO:0000256" key="10">
    <source>
        <dbReference type="ARBA" id="ARBA00047899"/>
    </source>
</evidence>
<dbReference type="GO" id="GO:0004674">
    <property type="term" value="F:protein serine/threonine kinase activity"/>
    <property type="evidence" value="ECO:0007669"/>
    <property type="project" value="UniProtKB-KW"/>
</dbReference>
<dbReference type="PANTHER" id="PTHR24348">
    <property type="entry name" value="SERINE/THREONINE-PROTEIN KINASE UNC-51-RELATED"/>
    <property type="match status" value="1"/>
</dbReference>
<comment type="catalytic activity">
    <reaction evidence="11">
        <text>L-seryl-[protein] + ATP = O-phospho-L-seryl-[protein] + ADP + H(+)</text>
        <dbReference type="Rhea" id="RHEA:17989"/>
        <dbReference type="Rhea" id="RHEA-COMP:9863"/>
        <dbReference type="Rhea" id="RHEA-COMP:11604"/>
        <dbReference type="ChEBI" id="CHEBI:15378"/>
        <dbReference type="ChEBI" id="CHEBI:29999"/>
        <dbReference type="ChEBI" id="CHEBI:30616"/>
        <dbReference type="ChEBI" id="CHEBI:83421"/>
        <dbReference type="ChEBI" id="CHEBI:456216"/>
        <dbReference type="EC" id="2.7.11.1"/>
    </reaction>
</comment>
<keyword evidence="8" id="KW-0072">Autophagy</keyword>
<evidence type="ECO:0000313" key="15">
    <source>
        <dbReference type="EMBL" id="CZR66070.1"/>
    </source>
</evidence>
<dbReference type="PROSITE" id="PS00108">
    <property type="entry name" value="PROTEIN_KINASE_ST"/>
    <property type="match status" value="1"/>
</dbReference>
<evidence type="ECO:0000256" key="12">
    <source>
        <dbReference type="PROSITE-ProRule" id="PRU00023"/>
    </source>
</evidence>
<dbReference type="PROSITE" id="PS50297">
    <property type="entry name" value="ANK_REP_REGION"/>
    <property type="match status" value="1"/>
</dbReference>
<dbReference type="SMART" id="SM00248">
    <property type="entry name" value="ANK"/>
    <property type="match status" value="6"/>
</dbReference>
<dbReference type="PROSITE" id="PS50011">
    <property type="entry name" value="PROTEIN_KINASE_DOM"/>
    <property type="match status" value="1"/>
</dbReference>
<evidence type="ECO:0000259" key="14">
    <source>
        <dbReference type="PROSITE" id="PS50011"/>
    </source>
</evidence>
<dbReference type="PROSITE" id="PS50088">
    <property type="entry name" value="ANK_REPEAT"/>
    <property type="match status" value="2"/>
</dbReference>
<gene>
    <name evidence="15" type="ORF">PAC_15971</name>
</gene>
<evidence type="ECO:0000256" key="4">
    <source>
        <dbReference type="ARBA" id="ARBA00022679"/>
    </source>
</evidence>
<dbReference type="InterPro" id="IPR008271">
    <property type="entry name" value="Ser/Thr_kinase_AS"/>
</dbReference>
<dbReference type="GO" id="GO:0005829">
    <property type="term" value="C:cytosol"/>
    <property type="evidence" value="ECO:0007669"/>
    <property type="project" value="TreeGrafter"/>
</dbReference>
<accession>A0A1L7XLY3</accession>
<dbReference type="Pfam" id="PF00023">
    <property type="entry name" value="Ank"/>
    <property type="match status" value="2"/>
</dbReference>
<keyword evidence="4" id="KW-0808">Transferase</keyword>
<dbReference type="PANTHER" id="PTHR24348:SF22">
    <property type="entry name" value="NON-SPECIFIC SERINE_THREONINE PROTEIN KINASE"/>
    <property type="match status" value="1"/>
</dbReference>
<keyword evidence="3" id="KW-0723">Serine/threonine-protein kinase</keyword>
<dbReference type="SUPFAM" id="SSF56112">
    <property type="entry name" value="Protein kinase-like (PK-like)"/>
    <property type="match status" value="1"/>
</dbReference>
<dbReference type="SUPFAM" id="SSF48403">
    <property type="entry name" value="Ankyrin repeat"/>
    <property type="match status" value="2"/>
</dbReference>
<evidence type="ECO:0000256" key="7">
    <source>
        <dbReference type="ARBA" id="ARBA00022840"/>
    </source>
</evidence>
<dbReference type="Pfam" id="PF00069">
    <property type="entry name" value="Pkinase"/>
    <property type="match status" value="1"/>
</dbReference>
<dbReference type="InterPro" id="IPR045269">
    <property type="entry name" value="Atg1-like"/>
</dbReference>
<evidence type="ECO:0000256" key="13">
    <source>
        <dbReference type="SAM" id="Phobius"/>
    </source>
</evidence>
<keyword evidence="16" id="KW-1185">Reference proteome</keyword>
<dbReference type="GO" id="GO:0005776">
    <property type="term" value="C:autophagosome"/>
    <property type="evidence" value="ECO:0007669"/>
    <property type="project" value="TreeGrafter"/>
</dbReference>
<evidence type="ECO:0000256" key="1">
    <source>
        <dbReference type="ARBA" id="ARBA00004623"/>
    </source>
</evidence>
<keyword evidence="6" id="KW-0418">Kinase</keyword>
<dbReference type="InterPro" id="IPR000719">
    <property type="entry name" value="Prot_kinase_dom"/>
</dbReference>
<dbReference type="EMBL" id="FJOG01000034">
    <property type="protein sequence ID" value="CZR66070.1"/>
    <property type="molecule type" value="Genomic_DNA"/>
</dbReference>
<proteinExistence type="predicted"/>
<evidence type="ECO:0000256" key="2">
    <source>
        <dbReference type="ARBA" id="ARBA00012513"/>
    </source>
</evidence>
<evidence type="ECO:0000256" key="8">
    <source>
        <dbReference type="ARBA" id="ARBA00023006"/>
    </source>
</evidence>
<evidence type="ECO:0000256" key="3">
    <source>
        <dbReference type="ARBA" id="ARBA00022527"/>
    </source>
</evidence>
<evidence type="ECO:0000256" key="11">
    <source>
        <dbReference type="ARBA" id="ARBA00048679"/>
    </source>
</evidence>
<dbReference type="GO" id="GO:0005524">
    <property type="term" value="F:ATP binding"/>
    <property type="evidence" value="ECO:0007669"/>
    <property type="project" value="UniProtKB-KW"/>
</dbReference>
<feature type="repeat" description="ANK" evidence="12">
    <location>
        <begin position="746"/>
        <end position="778"/>
    </location>
</feature>
<comment type="subcellular location">
    <subcellularLocation>
        <location evidence="1">Preautophagosomal structure membrane</location>
        <topology evidence="1">Peripheral membrane protein</topology>
    </subcellularLocation>
</comment>
<dbReference type="EC" id="2.7.11.1" evidence="2"/>